<keyword evidence="3" id="KW-1015">Disulfide bond</keyword>
<dbReference type="NCBIfam" id="NF038133">
    <property type="entry name" value="choice_anch_L"/>
    <property type="match status" value="1"/>
</dbReference>
<feature type="compositionally biased region" description="Acidic residues" evidence="4">
    <location>
        <begin position="59"/>
        <end position="69"/>
    </location>
</feature>
<dbReference type="AlphaFoldDB" id="A0A1I1WHA4"/>
<feature type="region of interest" description="Disordered" evidence="4">
    <location>
        <begin position="27"/>
        <end position="122"/>
    </location>
</feature>
<dbReference type="STRING" id="54.SAMN02745121_02361"/>
<reference evidence="6" key="1">
    <citation type="submission" date="2016-10" db="EMBL/GenBank/DDBJ databases">
        <authorList>
            <person name="Varghese N."/>
            <person name="Submissions S."/>
        </authorList>
    </citation>
    <scope>NUCLEOTIDE SEQUENCE [LARGE SCALE GENOMIC DNA]</scope>
    <source>
        <strain evidence="6">ATCC 25963</strain>
    </source>
</reference>
<dbReference type="Proteomes" id="UP000199400">
    <property type="component" value="Unassembled WGS sequence"/>
</dbReference>
<protein>
    <submittedName>
        <fullName evidence="5">Myxococcus cysteine-rich repeat-containing protein</fullName>
    </submittedName>
</protein>
<dbReference type="EMBL" id="FOMX01000006">
    <property type="protein sequence ID" value="SFD94585.1"/>
    <property type="molecule type" value="Genomic_DNA"/>
</dbReference>
<sequence>MTYALTARSGCSLVCVVWLVGCGDAGGDSASDGGSAANGSETETATASEPTGTTPGSESESDSDSDSEGDGPTGSGTDGSAGTVSAGSDSMSDPGSTGATMGVTDGGGECGNGVQEPGEQCDDGNLDDGDGCESSCLLPHTCGDGKHEVGEACDDGNTADGDSCSADCQVETPPQVCGNGSIEKPELCDDGNRSGGDGCEPDCTFTPPDCGNGEIEPGEACDDGNQVDGGEFDYCKNDCTKHHPAACGAPVSYAVCDDAIDLADKTDPRDALRAIGVCDLQADDSVVVTAFEFDPAAQPNTWQVARGFGNYAADLDGDPNTPPQRLYAPREGHTFLMLSTGTIAAPDADGVVVEATNSQVKQGANGNSGDDALPSPFKAVDGSNDGAGGTPFVGCDNGVPGGDGDCSDTLQAQWEKTNGKVNDRIYFTFKTVVPAATYGFTFDFVFCSSEWPGYVGTVFNDMFFAYQVDPTPDDPNANPPVDAYSGNVAFIPDPNDPTQGLPLTITALDSYFDGPGYTKAEPQLWGTGFEGHACSDWFTARGGVQPGAEITVGFFLADMSDANWATVALLDAFRWDCEGCVPSEADDCGIKPQ</sequence>
<evidence type="ECO:0000313" key="5">
    <source>
        <dbReference type="EMBL" id="SFD94585.1"/>
    </source>
</evidence>
<accession>A0A1I1WHA4</accession>
<dbReference type="InterPro" id="IPR049804">
    <property type="entry name" value="Choice_anch_L"/>
</dbReference>
<evidence type="ECO:0000256" key="3">
    <source>
        <dbReference type="ARBA" id="ARBA00023157"/>
    </source>
</evidence>
<dbReference type="NCBIfam" id="TIGR02232">
    <property type="entry name" value="myxo_disulf_rpt"/>
    <property type="match status" value="4"/>
</dbReference>
<name>A0A1I1WHA4_9BACT</name>
<dbReference type="InterPro" id="IPR011936">
    <property type="entry name" value="Myxo_disulph_rpt"/>
</dbReference>
<keyword evidence="1" id="KW-0732">Signal</keyword>
<keyword evidence="6" id="KW-1185">Reference proteome</keyword>
<feature type="compositionally biased region" description="Low complexity" evidence="4">
    <location>
        <begin position="80"/>
        <end position="90"/>
    </location>
</feature>
<dbReference type="RefSeq" id="WP_096326118.1">
    <property type="nucleotide sequence ID" value="NZ_FOMX01000006.1"/>
</dbReference>
<evidence type="ECO:0000256" key="1">
    <source>
        <dbReference type="ARBA" id="ARBA00022729"/>
    </source>
</evidence>
<dbReference type="OrthoDB" id="904022at2"/>
<evidence type="ECO:0000313" key="6">
    <source>
        <dbReference type="Proteomes" id="UP000199400"/>
    </source>
</evidence>
<evidence type="ECO:0000256" key="2">
    <source>
        <dbReference type="ARBA" id="ARBA00022737"/>
    </source>
</evidence>
<organism evidence="5 6">
    <name type="scientific">Nannocystis exedens</name>
    <dbReference type="NCBI Taxonomy" id="54"/>
    <lineage>
        <taxon>Bacteria</taxon>
        <taxon>Pseudomonadati</taxon>
        <taxon>Myxococcota</taxon>
        <taxon>Polyangia</taxon>
        <taxon>Nannocystales</taxon>
        <taxon>Nannocystaceae</taxon>
        <taxon>Nannocystis</taxon>
    </lineage>
</organism>
<proteinExistence type="predicted"/>
<gene>
    <name evidence="5" type="ORF">SAMN02745121_02361</name>
</gene>
<keyword evidence="2" id="KW-0677">Repeat</keyword>
<feature type="compositionally biased region" description="Low complexity" evidence="4">
    <location>
        <begin position="27"/>
        <end position="58"/>
    </location>
</feature>
<evidence type="ECO:0000256" key="4">
    <source>
        <dbReference type="SAM" id="MobiDB-lite"/>
    </source>
</evidence>